<dbReference type="RefSeq" id="WP_253020817.1">
    <property type="nucleotide sequence ID" value="NZ_JAOSHN010000001.1"/>
</dbReference>
<gene>
    <name evidence="6" type="ORF">OBO34_03875</name>
</gene>
<accession>A0A9J6QSB4</accession>
<keyword evidence="3 6" id="KW-0067">ATP-binding</keyword>
<dbReference type="GO" id="GO:0003677">
    <property type="term" value="F:DNA binding"/>
    <property type="evidence" value="ECO:0007669"/>
    <property type="project" value="InterPro"/>
</dbReference>
<dbReference type="PROSITE" id="PS50893">
    <property type="entry name" value="ABC_TRANSPORTER_2"/>
    <property type="match status" value="2"/>
</dbReference>
<evidence type="ECO:0000313" key="6">
    <source>
        <dbReference type="EMBL" id="MCU7377491.1"/>
    </source>
</evidence>
<dbReference type="InterPro" id="IPR032524">
    <property type="entry name" value="ABC_tran_C"/>
</dbReference>
<feature type="domain" description="ABC transporter" evidence="5">
    <location>
        <begin position="334"/>
        <end position="552"/>
    </location>
</feature>
<dbReference type="AlphaFoldDB" id="A0A9J6QSB4"/>
<dbReference type="Pfam" id="PF00005">
    <property type="entry name" value="ABC_tran"/>
    <property type="match status" value="2"/>
</dbReference>
<feature type="domain" description="ABC transporter" evidence="5">
    <location>
        <begin position="4"/>
        <end position="264"/>
    </location>
</feature>
<dbReference type="EMBL" id="JAOSHN010000001">
    <property type="protein sequence ID" value="MCU7377491.1"/>
    <property type="molecule type" value="Genomic_DNA"/>
</dbReference>
<keyword evidence="2" id="KW-0547">Nucleotide-binding</keyword>
<dbReference type="PANTHER" id="PTHR42855:SF2">
    <property type="entry name" value="DRUG RESISTANCE ABC TRANSPORTER,ATP-BINDING PROTEIN"/>
    <property type="match status" value="1"/>
</dbReference>
<dbReference type="Gene3D" id="3.40.50.300">
    <property type="entry name" value="P-loop containing nucleotide triphosphate hydrolases"/>
    <property type="match status" value="2"/>
</dbReference>
<dbReference type="Pfam" id="PF12848">
    <property type="entry name" value="ABC_tran_Xtn"/>
    <property type="match status" value="1"/>
</dbReference>
<dbReference type="GO" id="GO:0016887">
    <property type="term" value="F:ATP hydrolysis activity"/>
    <property type="evidence" value="ECO:0007669"/>
    <property type="project" value="InterPro"/>
</dbReference>
<dbReference type="InterPro" id="IPR003593">
    <property type="entry name" value="AAA+_ATPase"/>
</dbReference>
<dbReference type="PROSITE" id="PS00211">
    <property type="entry name" value="ABC_TRANSPORTER_1"/>
    <property type="match status" value="2"/>
</dbReference>
<proteinExistence type="predicted"/>
<organism evidence="6 7">
    <name type="scientific">Hominibacterium faecale</name>
    <dbReference type="NCBI Taxonomy" id="2839743"/>
    <lineage>
        <taxon>Bacteria</taxon>
        <taxon>Bacillati</taxon>
        <taxon>Bacillota</taxon>
        <taxon>Clostridia</taxon>
        <taxon>Peptostreptococcales</taxon>
        <taxon>Anaerovoracaceae</taxon>
        <taxon>Hominibacterium</taxon>
    </lineage>
</organism>
<dbReference type="PANTHER" id="PTHR42855">
    <property type="entry name" value="ABC TRANSPORTER ATP-BINDING SUBUNIT"/>
    <property type="match status" value="1"/>
</dbReference>
<dbReference type="InterPro" id="IPR017871">
    <property type="entry name" value="ABC_transporter-like_CS"/>
</dbReference>
<evidence type="ECO:0000259" key="5">
    <source>
        <dbReference type="PROSITE" id="PS50893"/>
    </source>
</evidence>
<evidence type="ECO:0000256" key="4">
    <source>
        <dbReference type="SAM" id="Coils"/>
    </source>
</evidence>
<evidence type="ECO:0000313" key="7">
    <source>
        <dbReference type="Proteomes" id="UP001065549"/>
    </source>
</evidence>
<keyword evidence="1" id="KW-0677">Repeat</keyword>
<reference evidence="6" key="1">
    <citation type="submission" date="2022-09" db="EMBL/GenBank/DDBJ databases">
        <title>Culturomic study of gut microbiota in children with autism spectrum disorder.</title>
        <authorList>
            <person name="Efimov B.A."/>
            <person name="Chaplin A.V."/>
            <person name="Sokolova S.R."/>
            <person name="Pikina A.P."/>
            <person name="Korzhanova M."/>
            <person name="Belova V."/>
            <person name="Korostin D."/>
        </authorList>
    </citation>
    <scope>NUCLEOTIDE SEQUENCE</scope>
    <source>
        <strain evidence="6">ASD5510</strain>
    </source>
</reference>
<dbReference type="FunFam" id="3.40.50.300:FF:000309">
    <property type="entry name" value="ABC transporter ATP-binding protein"/>
    <property type="match status" value="1"/>
</dbReference>
<evidence type="ECO:0000256" key="2">
    <source>
        <dbReference type="ARBA" id="ARBA00022741"/>
    </source>
</evidence>
<dbReference type="InterPro" id="IPR032781">
    <property type="entry name" value="ABC_tran_Xtn"/>
</dbReference>
<dbReference type="NCBIfam" id="NF000355">
    <property type="entry name" value="ribo_prot_ABC_F"/>
    <property type="match status" value="1"/>
</dbReference>
<dbReference type="Proteomes" id="UP001065549">
    <property type="component" value="Unassembled WGS sequence"/>
</dbReference>
<evidence type="ECO:0000256" key="1">
    <source>
        <dbReference type="ARBA" id="ARBA00022737"/>
    </source>
</evidence>
<dbReference type="InterPro" id="IPR037118">
    <property type="entry name" value="Val-tRNA_synth_C_sf"/>
</dbReference>
<dbReference type="InterPro" id="IPR051309">
    <property type="entry name" value="ABCF_ATPase"/>
</dbReference>
<dbReference type="SMART" id="SM00382">
    <property type="entry name" value="AAA"/>
    <property type="match status" value="2"/>
</dbReference>
<dbReference type="Gene3D" id="1.10.287.380">
    <property type="entry name" value="Valyl-tRNA synthetase, C-terminal domain"/>
    <property type="match status" value="1"/>
</dbReference>
<dbReference type="Pfam" id="PF16326">
    <property type="entry name" value="ABC_tran_CTD"/>
    <property type="match status" value="1"/>
</dbReference>
<keyword evidence="4" id="KW-0175">Coiled coil</keyword>
<comment type="caution">
    <text evidence="6">The sequence shown here is derived from an EMBL/GenBank/DDBJ whole genome shotgun (WGS) entry which is preliminary data.</text>
</comment>
<evidence type="ECO:0000256" key="3">
    <source>
        <dbReference type="ARBA" id="ARBA00022840"/>
    </source>
</evidence>
<dbReference type="InterPro" id="IPR027417">
    <property type="entry name" value="P-loop_NTPase"/>
</dbReference>
<dbReference type="CDD" id="cd03221">
    <property type="entry name" value="ABCF_EF-3"/>
    <property type="match status" value="2"/>
</dbReference>
<name>A0A9J6QSB4_9FIRM</name>
<dbReference type="SUPFAM" id="SSF52540">
    <property type="entry name" value="P-loop containing nucleoside triphosphate hydrolases"/>
    <property type="match status" value="2"/>
</dbReference>
<feature type="coiled-coil region" evidence="4">
    <location>
        <begin position="253"/>
        <end position="287"/>
    </location>
</feature>
<protein>
    <submittedName>
        <fullName evidence="6">ABC-F family ATP-binding cassette domain-containing protein</fullName>
    </submittedName>
</protein>
<dbReference type="GO" id="GO:0005524">
    <property type="term" value="F:ATP binding"/>
    <property type="evidence" value="ECO:0007669"/>
    <property type="project" value="UniProtKB-KW"/>
</dbReference>
<feature type="coiled-coil region" evidence="4">
    <location>
        <begin position="570"/>
        <end position="644"/>
    </location>
</feature>
<keyword evidence="7" id="KW-1185">Reference proteome</keyword>
<dbReference type="InterPro" id="IPR003439">
    <property type="entry name" value="ABC_transporter-like_ATP-bd"/>
</dbReference>
<dbReference type="FunFam" id="3.40.50.300:FF:000011">
    <property type="entry name" value="Putative ABC transporter ATP-binding component"/>
    <property type="match status" value="1"/>
</dbReference>
<sequence>MIILSAKDLTKAYGVDVILENVSFHINEGDRIGIIGANGAGKTTLLKILSGELNADIGDFFVSADTTIGYLKQSDNFHSEHTVMEEVEAIFSGMEQMEQDMLALSAEISKKAERGESGPQVDRLLERYDRMQEEYRDQGGYSYKSEINGILSSMAFGEEFYHKKISTLSGGERTRLALACLLLKKPDLLFLDEPTNHLDIGTLKWLEQYLKSYRGTILLVSHDRYFLDQTVNRIFEVEHHKLYTYEGSYSSYAEQKKQRREAQMRKYQQQQKEIARQEEIIRRFKQHGTEKLAKRAASREKRLEAVEMVDRPEASRGRMKLQFRQNFKTGNDVLEGEGLSKSFGYGSNEKHLFEKVDFDIKRGERICIVGPNGVGKTTLLKILLGDLSPNSGRLKVGHNVDFGYYDQEQQLLGGSNTVLEELHDAYRLYTDTELRSILGSFLFQGDMVFLPVSALSGGEKARLSLLKLMLSGANTLIMDEPTNHLDIESKEVFEDALLDFPGTVIVVSHDRYFLNKIPTRIFELGREGITAFLGTYNYYVEKKQEIESGKKYLEELAGKEEKPQEEKLSVNEQRRLKKEEEARKRRLARQLAQAEENIEALESRIASIEAQLCREEVMTDPEQLKTLSKELDEAKEEMAGEYERWMELQDI</sequence>